<dbReference type="CDD" id="cd02933">
    <property type="entry name" value="OYE_like_FMN"/>
    <property type="match status" value="1"/>
</dbReference>
<dbReference type="GO" id="GO:0010181">
    <property type="term" value="F:FMN binding"/>
    <property type="evidence" value="ECO:0007669"/>
    <property type="project" value="InterPro"/>
</dbReference>
<dbReference type="AlphaFoldDB" id="A0A6A6Q6V3"/>
<dbReference type="EMBL" id="MU001631">
    <property type="protein sequence ID" value="KAF2487696.1"/>
    <property type="molecule type" value="Genomic_DNA"/>
</dbReference>
<dbReference type="InterPro" id="IPR045247">
    <property type="entry name" value="Oye-like"/>
</dbReference>
<dbReference type="PANTHER" id="PTHR22893">
    <property type="entry name" value="NADH OXIDOREDUCTASE-RELATED"/>
    <property type="match status" value="1"/>
</dbReference>
<dbReference type="SUPFAM" id="SSF51395">
    <property type="entry name" value="FMN-linked oxidoreductases"/>
    <property type="match status" value="1"/>
</dbReference>
<accession>A0A6A6Q6V3</accession>
<dbReference type="GO" id="GO:0003959">
    <property type="term" value="F:NADPH dehydrogenase activity"/>
    <property type="evidence" value="ECO:0007669"/>
    <property type="project" value="TreeGrafter"/>
</dbReference>
<feature type="domain" description="NADH:flavin oxidoreductase/NADH oxidase N-terminal" evidence="1">
    <location>
        <begin position="7"/>
        <end position="346"/>
    </location>
</feature>
<dbReference type="Gene3D" id="3.20.20.70">
    <property type="entry name" value="Aldolase class I"/>
    <property type="match status" value="1"/>
</dbReference>
<dbReference type="FunFam" id="3.20.20.70:FF:000138">
    <property type="entry name" value="NADPH dehydrogenase 1"/>
    <property type="match status" value="1"/>
</dbReference>
<dbReference type="GeneID" id="54473365"/>
<dbReference type="InterPro" id="IPR013785">
    <property type="entry name" value="Aldolase_TIM"/>
</dbReference>
<dbReference type="RefSeq" id="XP_033594265.1">
    <property type="nucleotide sequence ID" value="XM_033732363.1"/>
</dbReference>
<keyword evidence="3" id="KW-1185">Reference proteome</keyword>
<sequence length="383" mass="42434">MAKQDRLFSPIKLGPATLSHRIVLAPLTRLRADKNHVQMDMCAEYYAQRASTPGTLLIAEATIVSPRAGGMDNVPGIWSTEHIAAWRKVTDAVHAKGSFIFLQLWDLGRRASPEVLAREQDGPHRVCGPSAIEVDGAPSAKYHALTVDEIQSRIQDFARGARNAMSAGFDGVELHAANGYLVDSFLQECCNQRSDEYGGSIEGRSRFCIDVIKALVDAVGDPRKVALRLSPWTFQQDNTPQTPISQFEHVITELKDLGLAYLHLVESRTSGDPTNATYHRLTRRNDSLIEIWCSGKSPIILAGGFDYETATVATSQIYADKQMLVAIGRHYIANPDLVFRFKHRLPIIPYDRSTFYKAVSKDGYTDYPYSTEYQAAAKAGTVN</sequence>
<dbReference type="Pfam" id="PF00724">
    <property type="entry name" value="Oxidored_FMN"/>
    <property type="match status" value="1"/>
</dbReference>
<proteinExistence type="predicted"/>
<reference evidence="2" key="1">
    <citation type="journal article" date="2020" name="Stud. Mycol.">
        <title>101 Dothideomycetes genomes: a test case for predicting lifestyles and emergence of pathogens.</title>
        <authorList>
            <person name="Haridas S."/>
            <person name="Albert R."/>
            <person name="Binder M."/>
            <person name="Bloem J."/>
            <person name="Labutti K."/>
            <person name="Salamov A."/>
            <person name="Andreopoulos B."/>
            <person name="Baker S."/>
            <person name="Barry K."/>
            <person name="Bills G."/>
            <person name="Bluhm B."/>
            <person name="Cannon C."/>
            <person name="Castanera R."/>
            <person name="Culley D."/>
            <person name="Daum C."/>
            <person name="Ezra D."/>
            <person name="Gonzalez J."/>
            <person name="Henrissat B."/>
            <person name="Kuo A."/>
            <person name="Liang C."/>
            <person name="Lipzen A."/>
            <person name="Lutzoni F."/>
            <person name="Magnuson J."/>
            <person name="Mondo S."/>
            <person name="Nolan M."/>
            <person name="Ohm R."/>
            <person name="Pangilinan J."/>
            <person name="Park H.-J."/>
            <person name="Ramirez L."/>
            <person name="Alfaro M."/>
            <person name="Sun H."/>
            <person name="Tritt A."/>
            <person name="Yoshinaga Y."/>
            <person name="Zwiers L.-H."/>
            <person name="Turgeon B."/>
            <person name="Goodwin S."/>
            <person name="Spatafora J."/>
            <person name="Crous P."/>
            <person name="Grigoriev I."/>
        </authorList>
    </citation>
    <scope>NUCLEOTIDE SEQUENCE</scope>
    <source>
        <strain evidence="2">CBS 113389</strain>
    </source>
</reference>
<dbReference type="Proteomes" id="UP000799767">
    <property type="component" value="Unassembled WGS sequence"/>
</dbReference>
<dbReference type="PANTHER" id="PTHR22893:SF91">
    <property type="entry name" value="NADPH DEHYDROGENASE 2-RELATED"/>
    <property type="match status" value="1"/>
</dbReference>
<organism evidence="2 3">
    <name type="scientific">Neohortaea acidophila</name>
    <dbReference type="NCBI Taxonomy" id="245834"/>
    <lineage>
        <taxon>Eukaryota</taxon>
        <taxon>Fungi</taxon>
        <taxon>Dikarya</taxon>
        <taxon>Ascomycota</taxon>
        <taxon>Pezizomycotina</taxon>
        <taxon>Dothideomycetes</taxon>
        <taxon>Dothideomycetidae</taxon>
        <taxon>Mycosphaerellales</taxon>
        <taxon>Teratosphaeriaceae</taxon>
        <taxon>Neohortaea</taxon>
    </lineage>
</organism>
<evidence type="ECO:0000313" key="2">
    <source>
        <dbReference type="EMBL" id="KAF2487696.1"/>
    </source>
</evidence>
<gene>
    <name evidence="2" type="ORF">BDY17DRAFT_289525</name>
</gene>
<dbReference type="InterPro" id="IPR001155">
    <property type="entry name" value="OxRdtase_FMN_N"/>
</dbReference>
<name>A0A6A6Q6V3_9PEZI</name>
<protein>
    <submittedName>
        <fullName evidence="2">NADPH dehydrogenase</fullName>
    </submittedName>
</protein>
<evidence type="ECO:0000259" key="1">
    <source>
        <dbReference type="Pfam" id="PF00724"/>
    </source>
</evidence>
<dbReference type="OrthoDB" id="276546at2759"/>
<evidence type="ECO:0000313" key="3">
    <source>
        <dbReference type="Proteomes" id="UP000799767"/>
    </source>
</evidence>